<name>A0A0B5A5A0_9CAUD</name>
<dbReference type="Proteomes" id="UP000031717">
    <property type="component" value="Segment"/>
</dbReference>
<dbReference type="EMBL" id="KP027199">
    <property type="protein sequence ID" value="AJD82241.1"/>
    <property type="molecule type" value="Genomic_DNA"/>
</dbReference>
<organism evidence="1 2">
    <name type="scientific">Mycobacterium phage Keshu</name>
    <dbReference type="NCBI Taxonomy" id="1567471"/>
    <lineage>
        <taxon>Viruses</taxon>
        <taxon>Duplodnaviria</taxon>
        <taxon>Heunggongvirae</taxon>
        <taxon>Uroviricota</taxon>
        <taxon>Caudoviricetes</taxon>
        <taxon>Weiservirinae</taxon>
        <taxon>Keshuvirus</taxon>
        <taxon>Keshuvirus keshu</taxon>
    </lineage>
</organism>
<protein>
    <submittedName>
        <fullName evidence="1">Minor tail protein</fullName>
    </submittedName>
</protein>
<evidence type="ECO:0000313" key="2">
    <source>
        <dbReference type="Proteomes" id="UP000031717"/>
    </source>
</evidence>
<keyword evidence="2" id="KW-1185">Reference proteome</keyword>
<dbReference type="RefSeq" id="YP_009125773.1">
    <property type="nucleotide sequence ID" value="NC_026603.1"/>
</dbReference>
<proteinExistence type="predicted"/>
<gene>
    <name evidence="1" type="primary">21</name>
    <name evidence="1" type="ORF">PBI_KESHU_21</name>
</gene>
<dbReference type="KEGG" id="vg:23680381"/>
<accession>A0A0B5A5A0</accession>
<dbReference type="GeneID" id="23680381"/>
<dbReference type="OrthoDB" id="2557at10239"/>
<sequence>MSDISTGIHDDFWLDPPKYTQDAYGNDLYLPENPAHPSWRRMSNWHDLGPNGERLRSVATKWVYVHPSNNKLWQLRGGAEGREGIVLARELEGVDDLDYEIRYSEGAYTIGSKPQRVDYKMRKINAGVQVQPPANPWRPEEPNPFSYRMIHSSWNASLSEKVPGFLGCFTRVHGWRWLPVLKAAGKTTYSTDPVAFDNNSVTLPLNLEAPWPMFAKRAKTKLWRATLDDVDQHGIAHGTIAVGNAGTWDSWPKYLITGHGDVQIEDYGTGRMIDMPTFYASDGSYMLVDTDPTKRTITTESDPVDTQLYKYLRNSQLLDILLHDQLAARLPAQRRIPGGIGFDGKVPPQTIAAVKVTHSNPQGTVTMYMPQYFRGAWS</sequence>
<reference evidence="1 2" key="1">
    <citation type="submission" date="2014-10" db="EMBL/GenBank/DDBJ databases">
        <authorList>
            <person name="Mthembu S."/>
            <person name="Kuvar S."/>
            <person name="Nduna N."/>
            <person name="Pillay S."/>
            <person name="Pillay T."/>
            <person name="Tang P.-C."/>
            <person name="Reddy N."/>
            <person name="Larsen M.H."/>
            <person name="Rubin E.J."/>
            <person name="Russell D.A."/>
            <person name="Guerrero C.A."/>
            <person name="Bowman C.A."/>
            <person name="Jacobs-Sera D."/>
            <person name="Hendrix R.W."/>
            <person name="Hatfull G.F."/>
        </authorList>
    </citation>
    <scope>NUCLEOTIDE SEQUENCE [LARGE SCALE GENOMIC DNA]</scope>
</reference>
<evidence type="ECO:0000313" key="1">
    <source>
        <dbReference type="EMBL" id="AJD82241.1"/>
    </source>
</evidence>